<keyword evidence="3" id="KW-1185">Reference proteome</keyword>
<accession>A0A931CF09</accession>
<organism evidence="2 3">
    <name type="scientific">Actinoplanes aureus</name>
    <dbReference type="NCBI Taxonomy" id="2792083"/>
    <lineage>
        <taxon>Bacteria</taxon>
        <taxon>Bacillati</taxon>
        <taxon>Actinomycetota</taxon>
        <taxon>Actinomycetes</taxon>
        <taxon>Micromonosporales</taxon>
        <taxon>Micromonosporaceae</taxon>
        <taxon>Actinoplanes</taxon>
    </lineage>
</organism>
<evidence type="ECO:0000256" key="1">
    <source>
        <dbReference type="SAM" id="Phobius"/>
    </source>
</evidence>
<keyword evidence="1" id="KW-1133">Transmembrane helix</keyword>
<evidence type="ECO:0000313" key="2">
    <source>
        <dbReference type="EMBL" id="MBG0565316.1"/>
    </source>
</evidence>
<feature type="transmembrane region" description="Helical" evidence="1">
    <location>
        <begin position="40"/>
        <end position="58"/>
    </location>
</feature>
<keyword evidence="1" id="KW-0472">Membrane</keyword>
<sequence length="339" mass="36643">MKQLSDLLREAKAEAPPLRLDVDNVVAAGRTRRRRRNTGWALGAVVTVAATIAVPQVLARPETRRPPVVAATSATPSSSPGFFPFRALSQPYRVGELRVEEPHQMGVDGSMARIERDGEEMGALWILPPGVSNFTWGDGVSLGSTTVNGRRGEYRRAGKETGGPEYLEWQYAEGATALVWLSPRLDHAEGKAVAEAFEPVGDVPATVGFRLGYVPGDYQLMQVNTGAAAPMPMRLSFLTTEAALVRLRDDQAFAADDELRGAALSVSLTRARSSRYPDGEVECAEGECRLWRKDAGVLLQAKGLPAEEPGMKRMLLSVTPAEDVPVDDAVPASARLPRR</sequence>
<dbReference type="RefSeq" id="WP_196417082.1">
    <property type="nucleotide sequence ID" value="NZ_JADQTO010000014.1"/>
</dbReference>
<name>A0A931CF09_9ACTN</name>
<comment type="caution">
    <text evidence="2">The sequence shown here is derived from an EMBL/GenBank/DDBJ whole genome shotgun (WGS) entry which is preliminary data.</text>
</comment>
<dbReference type="AlphaFoldDB" id="A0A931CF09"/>
<proteinExistence type="predicted"/>
<evidence type="ECO:0000313" key="3">
    <source>
        <dbReference type="Proteomes" id="UP000598146"/>
    </source>
</evidence>
<reference evidence="2" key="1">
    <citation type="submission" date="2020-11" db="EMBL/GenBank/DDBJ databases">
        <title>Isolation and identification of active actinomycetes.</title>
        <authorList>
            <person name="Sun X."/>
        </authorList>
    </citation>
    <scope>NUCLEOTIDE SEQUENCE</scope>
    <source>
        <strain evidence="2">NEAU-A11</strain>
    </source>
</reference>
<gene>
    <name evidence="2" type="ORF">I4J89_28060</name>
</gene>
<keyword evidence="1" id="KW-0812">Transmembrane</keyword>
<dbReference type="EMBL" id="JADQTO010000014">
    <property type="protein sequence ID" value="MBG0565316.1"/>
    <property type="molecule type" value="Genomic_DNA"/>
</dbReference>
<protein>
    <submittedName>
        <fullName evidence="2">Uncharacterized protein</fullName>
    </submittedName>
</protein>
<dbReference type="Proteomes" id="UP000598146">
    <property type="component" value="Unassembled WGS sequence"/>
</dbReference>